<keyword evidence="8 12" id="KW-1133">Transmembrane helix</keyword>
<dbReference type="GO" id="GO:0005886">
    <property type="term" value="C:plasma membrane"/>
    <property type="evidence" value="ECO:0007669"/>
    <property type="project" value="UniProtKB-SubCell"/>
</dbReference>
<keyword evidence="9 12" id="KW-0472">Membrane</keyword>
<dbReference type="KEGG" id="spzr:G5C33_08025"/>
<evidence type="ECO:0000256" key="7">
    <source>
        <dbReference type="ARBA" id="ARBA00022692"/>
    </source>
</evidence>
<dbReference type="PANTHER" id="PTHR30012">
    <property type="entry name" value="GENERAL SECRETION PATHWAY PROTEIN"/>
    <property type="match status" value="1"/>
</dbReference>
<evidence type="ECO:0000256" key="2">
    <source>
        <dbReference type="ARBA" id="ARBA00004429"/>
    </source>
</evidence>
<dbReference type="EMBL" id="CP049109">
    <property type="protein sequence ID" value="QIG79745.1"/>
    <property type="molecule type" value="Genomic_DNA"/>
</dbReference>
<dbReference type="InterPro" id="IPR042094">
    <property type="entry name" value="T2SS_GspF_sf"/>
</dbReference>
<proteinExistence type="inferred from homology"/>
<evidence type="ECO:0000256" key="5">
    <source>
        <dbReference type="ARBA" id="ARBA00022475"/>
    </source>
</evidence>
<keyword evidence="5" id="KW-1003">Cell membrane</keyword>
<evidence type="ECO:0000256" key="8">
    <source>
        <dbReference type="ARBA" id="ARBA00022989"/>
    </source>
</evidence>
<accession>A0A6G6Y4A5</accession>
<comment type="function">
    <text evidence="1">Component of the type II secretion system inner membrane complex required for the energy-dependent secretion of extracellular factors such as proteases and toxins from the periplasm.</text>
</comment>
<dbReference type="InterPro" id="IPR003004">
    <property type="entry name" value="GspF/PilC"/>
</dbReference>
<organism evidence="14 15">
    <name type="scientific">Stakelama tenebrarum</name>
    <dbReference type="NCBI Taxonomy" id="2711215"/>
    <lineage>
        <taxon>Bacteria</taxon>
        <taxon>Pseudomonadati</taxon>
        <taxon>Pseudomonadota</taxon>
        <taxon>Alphaproteobacteria</taxon>
        <taxon>Sphingomonadales</taxon>
        <taxon>Sphingomonadaceae</taxon>
        <taxon>Stakelama</taxon>
    </lineage>
</organism>
<dbReference type="GO" id="GO:0015628">
    <property type="term" value="P:protein secretion by the type II secretion system"/>
    <property type="evidence" value="ECO:0007669"/>
    <property type="project" value="TreeGrafter"/>
</dbReference>
<dbReference type="InterPro" id="IPR018076">
    <property type="entry name" value="T2SS_GspF_dom"/>
</dbReference>
<evidence type="ECO:0000256" key="6">
    <source>
        <dbReference type="ARBA" id="ARBA00022519"/>
    </source>
</evidence>
<dbReference type="AlphaFoldDB" id="A0A6G6Y4A5"/>
<dbReference type="RefSeq" id="WP_165326745.1">
    <property type="nucleotide sequence ID" value="NZ_CP049109.1"/>
</dbReference>
<dbReference type="Gene3D" id="1.20.81.30">
    <property type="entry name" value="Type II secretion system (T2SS), domain F"/>
    <property type="match status" value="2"/>
</dbReference>
<keyword evidence="15" id="KW-1185">Reference proteome</keyword>
<evidence type="ECO:0000256" key="9">
    <source>
        <dbReference type="ARBA" id="ARBA00023136"/>
    </source>
</evidence>
<evidence type="ECO:0000256" key="10">
    <source>
        <dbReference type="ARBA" id="ARBA00030750"/>
    </source>
</evidence>
<dbReference type="InterPro" id="IPR001992">
    <property type="entry name" value="T2SS_GspF/T4SS_PilC_CS"/>
</dbReference>
<evidence type="ECO:0000256" key="1">
    <source>
        <dbReference type="ARBA" id="ARBA00002684"/>
    </source>
</evidence>
<evidence type="ECO:0000259" key="13">
    <source>
        <dbReference type="Pfam" id="PF00482"/>
    </source>
</evidence>
<sequence>MPAYAYRAADKSGAARKGVIEAVSPAAARAALREQALLPISVEAASERRRGLTLPSLRGRGISARNLATVTRQIATLVGSDIAIEEALRLIASQAEQPAVSTLLLDVRAAILDGRSFASALGQHPRAFPEFYRASVAAGEASGKLPSVLEHLAEFVENRQANGQKLQLALLYPALLALVSFGMMVLLLVYVVPDIVRVFVSRGADLPFLTRALIAVSWFLQTFGLWLLLGIVVGGLILGRWARVPKNRLTLHRLFNERSPLRRFSRQLNAARFAGSLATLVGSAVPLVEALQAAAAVTPNHHVREKTLGVAMRVREGMSLRAAMQESGVFPSMLTAIVASGESSGKLAPALSRASGELERELDAQVTTLVALAEPLVLLVMGGLVLMMVLAILLPIISLNDLVAM</sequence>
<keyword evidence="4 11" id="KW-0813">Transport</keyword>
<name>A0A6G6Y4A5_9SPHN</name>
<comment type="subcellular location">
    <subcellularLocation>
        <location evidence="2 11">Cell inner membrane</location>
        <topology evidence="2 11">Multi-pass membrane protein</topology>
    </subcellularLocation>
</comment>
<comment type="similarity">
    <text evidence="3 11">Belongs to the GSP F family.</text>
</comment>
<dbReference type="Proteomes" id="UP000501568">
    <property type="component" value="Chromosome"/>
</dbReference>
<dbReference type="PRINTS" id="PR00812">
    <property type="entry name" value="BCTERIALGSPF"/>
</dbReference>
<feature type="transmembrane region" description="Helical" evidence="12">
    <location>
        <begin position="212"/>
        <end position="238"/>
    </location>
</feature>
<evidence type="ECO:0000256" key="11">
    <source>
        <dbReference type="RuleBase" id="RU003923"/>
    </source>
</evidence>
<feature type="transmembrane region" description="Helical" evidence="12">
    <location>
        <begin position="169"/>
        <end position="192"/>
    </location>
</feature>
<evidence type="ECO:0000313" key="14">
    <source>
        <dbReference type="EMBL" id="QIG79745.1"/>
    </source>
</evidence>
<feature type="domain" description="Type II secretion system protein GspF" evidence="13">
    <location>
        <begin position="273"/>
        <end position="395"/>
    </location>
</feature>
<keyword evidence="6" id="KW-0997">Cell inner membrane</keyword>
<feature type="transmembrane region" description="Helical" evidence="12">
    <location>
        <begin position="376"/>
        <end position="397"/>
    </location>
</feature>
<evidence type="ECO:0000256" key="4">
    <source>
        <dbReference type="ARBA" id="ARBA00022448"/>
    </source>
</evidence>
<dbReference type="PANTHER" id="PTHR30012:SF0">
    <property type="entry name" value="TYPE II SECRETION SYSTEM PROTEIN F-RELATED"/>
    <property type="match status" value="1"/>
</dbReference>
<dbReference type="FunFam" id="1.20.81.30:FF:000001">
    <property type="entry name" value="Type II secretion system protein F"/>
    <property type="match status" value="2"/>
</dbReference>
<keyword evidence="7 11" id="KW-0812">Transmembrane</keyword>
<reference evidence="14 15" key="1">
    <citation type="submission" date="2020-02" db="EMBL/GenBank/DDBJ databases">
        <authorList>
            <person name="Zheng R.K."/>
            <person name="Sun C.M."/>
        </authorList>
    </citation>
    <scope>NUCLEOTIDE SEQUENCE [LARGE SCALE GENOMIC DNA]</scope>
    <source>
        <strain evidence="15">zrk23</strain>
    </source>
</reference>
<gene>
    <name evidence="14" type="ORF">G5C33_08025</name>
</gene>
<evidence type="ECO:0000313" key="15">
    <source>
        <dbReference type="Proteomes" id="UP000501568"/>
    </source>
</evidence>
<protein>
    <recommendedName>
        <fullName evidence="10">General secretion pathway protein F</fullName>
    </recommendedName>
</protein>
<dbReference type="Pfam" id="PF00482">
    <property type="entry name" value="T2SSF"/>
    <property type="match status" value="2"/>
</dbReference>
<dbReference type="PROSITE" id="PS00874">
    <property type="entry name" value="T2SP_F"/>
    <property type="match status" value="1"/>
</dbReference>
<evidence type="ECO:0000256" key="12">
    <source>
        <dbReference type="SAM" id="Phobius"/>
    </source>
</evidence>
<feature type="domain" description="Type II secretion system protein GspF" evidence="13">
    <location>
        <begin position="71"/>
        <end position="193"/>
    </location>
</feature>
<evidence type="ECO:0000256" key="3">
    <source>
        <dbReference type="ARBA" id="ARBA00005745"/>
    </source>
</evidence>